<evidence type="ECO:0000313" key="2">
    <source>
        <dbReference type="EMBL" id="GCD18943.1"/>
    </source>
</evidence>
<feature type="transmembrane region" description="Helical" evidence="1">
    <location>
        <begin position="443"/>
        <end position="468"/>
    </location>
</feature>
<keyword evidence="1" id="KW-0472">Membrane</keyword>
<dbReference type="EMBL" id="BHYL01000040">
    <property type="protein sequence ID" value="GCD18943.1"/>
    <property type="molecule type" value="Genomic_DNA"/>
</dbReference>
<feature type="transmembrane region" description="Helical" evidence="1">
    <location>
        <begin position="132"/>
        <end position="151"/>
    </location>
</feature>
<reference evidence="2 3" key="1">
    <citation type="submission" date="2018-11" db="EMBL/GenBank/DDBJ databases">
        <title>Draft genome sequence of Cellulomonas takizawaensis strain TKZ-21.</title>
        <authorList>
            <person name="Yamamura H."/>
            <person name="Hayashi T."/>
            <person name="Hamada M."/>
            <person name="Serisawa Y."/>
            <person name="Matsuyama K."/>
            <person name="Nakagawa Y."/>
            <person name="Otoguro M."/>
            <person name="Yanagida F."/>
            <person name="Hayakawa M."/>
        </authorList>
    </citation>
    <scope>NUCLEOTIDE SEQUENCE [LARGE SCALE GENOMIC DNA]</scope>
    <source>
        <strain evidence="2 3">TKZ-21</strain>
    </source>
</reference>
<dbReference type="OrthoDB" id="3261041at2"/>
<gene>
    <name evidence="2" type="ORF">CTKZ_05050</name>
</gene>
<feature type="transmembrane region" description="Helical" evidence="1">
    <location>
        <begin position="474"/>
        <end position="495"/>
    </location>
</feature>
<comment type="caution">
    <text evidence="2">The sequence shown here is derived from an EMBL/GenBank/DDBJ whole genome shotgun (WGS) entry which is preliminary data.</text>
</comment>
<dbReference type="AlphaFoldDB" id="A0A401UW86"/>
<protein>
    <submittedName>
        <fullName evidence="2">Transporter</fullName>
    </submittedName>
</protein>
<proteinExistence type="predicted"/>
<evidence type="ECO:0000256" key="1">
    <source>
        <dbReference type="SAM" id="Phobius"/>
    </source>
</evidence>
<dbReference type="RefSeq" id="WP_124341490.1">
    <property type="nucleotide sequence ID" value="NZ_BHYL01000040.1"/>
</dbReference>
<dbReference type="Proteomes" id="UP000288246">
    <property type="component" value="Unassembled WGS sequence"/>
</dbReference>
<feature type="transmembrane region" description="Helical" evidence="1">
    <location>
        <begin position="21"/>
        <end position="46"/>
    </location>
</feature>
<feature type="transmembrane region" description="Helical" evidence="1">
    <location>
        <begin position="299"/>
        <end position="316"/>
    </location>
</feature>
<feature type="transmembrane region" description="Helical" evidence="1">
    <location>
        <begin position="172"/>
        <end position="195"/>
    </location>
</feature>
<feature type="transmembrane region" description="Helical" evidence="1">
    <location>
        <begin position="58"/>
        <end position="79"/>
    </location>
</feature>
<keyword evidence="3" id="KW-1185">Reference proteome</keyword>
<keyword evidence="1" id="KW-0812">Transmembrane</keyword>
<organism evidence="2 3">
    <name type="scientific">Cellulomonas algicola</name>
    <dbReference type="NCBI Taxonomy" id="2071633"/>
    <lineage>
        <taxon>Bacteria</taxon>
        <taxon>Bacillati</taxon>
        <taxon>Actinomycetota</taxon>
        <taxon>Actinomycetes</taxon>
        <taxon>Micrococcales</taxon>
        <taxon>Cellulomonadaceae</taxon>
        <taxon>Cellulomonas</taxon>
    </lineage>
</organism>
<name>A0A401UW86_9CELL</name>
<feature type="transmembrane region" description="Helical" evidence="1">
    <location>
        <begin position="227"/>
        <end position="248"/>
    </location>
</feature>
<feature type="transmembrane region" description="Helical" evidence="1">
    <location>
        <begin position="100"/>
        <end position="120"/>
    </location>
</feature>
<feature type="transmembrane region" description="Helical" evidence="1">
    <location>
        <begin position="394"/>
        <end position="422"/>
    </location>
</feature>
<accession>A0A401UW86</accession>
<evidence type="ECO:0000313" key="3">
    <source>
        <dbReference type="Proteomes" id="UP000288246"/>
    </source>
</evidence>
<keyword evidence="1" id="KW-1133">Transmembrane helix</keyword>
<feature type="transmembrane region" description="Helical" evidence="1">
    <location>
        <begin position="322"/>
        <end position="344"/>
    </location>
</feature>
<sequence length="517" mass="53509">MVAHLVRLKLTLLRNGLKRSVWQVIGLVVGLLYGLFVTVIAVAGIVTVSVASPDLLPTVVVLAGSAVMLGWWVVPLVAFGVDSTVDPARFVTFAIPRRQLVAGLAIGGLIGVPGVMTTLVSLGTVGAWWRDPAALVAAIPAALLFLVTAVVGSRATTTLVAPLVARRRVREVLAIVALLPIFLIGPILSSLGGAFDGAQLDGLVNGLAWSPLGAAWGVPAAVVDGDWLVALGRLAVAVVTLLVLAVAWDRSLAHSLVNPIQEHVGGKGRDLGWFTRLPATPLGAVTARCLTYWVRDPRYAASLVFIPIVPIFLWFSSPGGELLLILGPVAAYFMGWGISADVAYDGSAFWTHVAAPLRGSVDRLGRVLSAALLGVPLVLVCVVAPALVVGRADALPALLGVSFGVLLTAWGASSIASALVVYPVQKAGENPFQTKSNGGTTAVVSQFAGSLAVAAASLPEGVLALIAVRQGITWLGWVTLVVGLALGTVALVVGVRVGGRILERRQTDLLKQLVAFA</sequence>
<feature type="transmembrane region" description="Helical" evidence="1">
    <location>
        <begin position="364"/>
        <end position="388"/>
    </location>
</feature>